<comment type="caution">
    <text evidence="2">The sequence shown here is derived from an EMBL/GenBank/DDBJ whole genome shotgun (WGS) entry which is preliminary data.</text>
</comment>
<evidence type="ECO:0000259" key="1">
    <source>
        <dbReference type="Pfam" id="PF05899"/>
    </source>
</evidence>
<dbReference type="AlphaFoldDB" id="A0A0F9N5D8"/>
<dbReference type="InterPro" id="IPR011051">
    <property type="entry name" value="RmlC_Cupin_sf"/>
</dbReference>
<proteinExistence type="predicted"/>
<dbReference type="SUPFAM" id="SSF51182">
    <property type="entry name" value="RmlC-like cupins"/>
    <property type="match status" value="1"/>
</dbReference>
<dbReference type="Pfam" id="PF05899">
    <property type="entry name" value="Cupin_3"/>
    <property type="match status" value="1"/>
</dbReference>
<feature type="domain" description="(S)-ureidoglycine aminohydrolase cupin" evidence="1">
    <location>
        <begin position="16"/>
        <end position="88"/>
    </location>
</feature>
<evidence type="ECO:0000313" key="2">
    <source>
        <dbReference type="EMBL" id="KKN13209.1"/>
    </source>
</evidence>
<dbReference type="EMBL" id="LAZR01003948">
    <property type="protein sequence ID" value="KKN13209.1"/>
    <property type="molecule type" value="Genomic_DNA"/>
</dbReference>
<gene>
    <name evidence="2" type="ORF">LCGC14_1008700</name>
</gene>
<sequence length="91" mass="10480">MPEIKIEKNPSEARLKELGVAGWEIWDCPVTEFRLDFDETEKAYILEGEIVVTPDGEEPVTVVAGDYVEFPVGLKSFWKVTKTLRKHYSYD</sequence>
<accession>A0A0F9N5D8</accession>
<dbReference type="InterPro" id="IPR014710">
    <property type="entry name" value="RmlC-like_jellyroll"/>
</dbReference>
<dbReference type="Gene3D" id="2.60.120.10">
    <property type="entry name" value="Jelly Rolls"/>
    <property type="match status" value="1"/>
</dbReference>
<dbReference type="CDD" id="cd02227">
    <property type="entry name" value="cupin_TM1112-like"/>
    <property type="match status" value="1"/>
</dbReference>
<organism evidence="2">
    <name type="scientific">marine sediment metagenome</name>
    <dbReference type="NCBI Taxonomy" id="412755"/>
    <lineage>
        <taxon>unclassified sequences</taxon>
        <taxon>metagenomes</taxon>
        <taxon>ecological metagenomes</taxon>
    </lineage>
</organism>
<dbReference type="InterPro" id="IPR008579">
    <property type="entry name" value="UGlyAH_Cupin_dom"/>
</dbReference>
<name>A0A0F9N5D8_9ZZZZ</name>
<dbReference type="PANTHER" id="PTHR33271">
    <property type="entry name" value="OS04G0445200 PROTEIN"/>
    <property type="match status" value="1"/>
</dbReference>
<reference evidence="2" key="1">
    <citation type="journal article" date="2015" name="Nature">
        <title>Complex archaea that bridge the gap between prokaryotes and eukaryotes.</title>
        <authorList>
            <person name="Spang A."/>
            <person name="Saw J.H."/>
            <person name="Jorgensen S.L."/>
            <person name="Zaremba-Niedzwiedzka K."/>
            <person name="Martijn J."/>
            <person name="Lind A.E."/>
            <person name="van Eijk R."/>
            <person name="Schleper C."/>
            <person name="Guy L."/>
            <person name="Ettema T.J."/>
        </authorList>
    </citation>
    <scope>NUCLEOTIDE SEQUENCE</scope>
</reference>
<dbReference type="PANTHER" id="PTHR33271:SF22">
    <property type="entry name" value="OS04G0445200 PROTEIN"/>
    <property type="match status" value="1"/>
</dbReference>
<protein>
    <recommendedName>
        <fullName evidence="1">(S)-ureidoglycine aminohydrolase cupin domain-containing protein</fullName>
    </recommendedName>
</protein>